<evidence type="ECO:0000313" key="2">
    <source>
        <dbReference type="Proteomes" id="UP000830395"/>
    </source>
</evidence>
<organism evidence="1 2">
    <name type="scientific">Pangasius djambal</name>
    <dbReference type="NCBI Taxonomy" id="1691987"/>
    <lineage>
        <taxon>Eukaryota</taxon>
        <taxon>Metazoa</taxon>
        <taxon>Chordata</taxon>
        <taxon>Craniata</taxon>
        <taxon>Vertebrata</taxon>
        <taxon>Euteleostomi</taxon>
        <taxon>Actinopterygii</taxon>
        <taxon>Neopterygii</taxon>
        <taxon>Teleostei</taxon>
        <taxon>Ostariophysi</taxon>
        <taxon>Siluriformes</taxon>
        <taxon>Pangasiidae</taxon>
        <taxon>Pangasius</taxon>
    </lineage>
</organism>
<reference evidence="1" key="1">
    <citation type="submission" date="2020-02" db="EMBL/GenBank/DDBJ databases">
        <title>Genome sequencing of the panga catfish, Pangasius djambal.</title>
        <authorList>
            <person name="Wen M."/>
            <person name="Zahm M."/>
            <person name="Roques C."/>
            <person name="Cabau C."/>
            <person name="Klopp C."/>
            <person name="Donnadieu C."/>
            <person name="Jouanno E."/>
            <person name="Avarre J.-C."/>
            <person name="Campet M."/>
            <person name="Ha T."/>
            <person name="Dugue R."/>
            <person name="Lampietro C."/>
            <person name="Louis A."/>
            <person name="Herpin A."/>
            <person name="Echchiki A."/>
            <person name="Berthelot C."/>
            <person name="Parey E."/>
            <person name="Roest-Crollius H."/>
            <person name="Braasch I."/>
            <person name="Postlethwait J.H."/>
            <person name="Bobe J."/>
            <person name="Montfort J."/>
            <person name="Bouchez O."/>
            <person name="Begum T."/>
            <person name="Schartl M."/>
            <person name="Gustiano R."/>
            <person name="Guiguen Y."/>
        </authorList>
    </citation>
    <scope>NUCLEOTIDE SEQUENCE</scope>
    <source>
        <strain evidence="1">Pdj_M5554</strain>
    </source>
</reference>
<comment type="caution">
    <text evidence="1">The sequence shown here is derived from an EMBL/GenBank/DDBJ whole genome shotgun (WGS) entry which is preliminary data.</text>
</comment>
<protein>
    <submittedName>
        <fullName evidence="1">Uncharacterized protein</fullName>
    </submittedName>
</protein>
<sequence length="277" mass="31558">MATKQHFWSDSETTFMLDEMKDLNILQLLDGRKYRNGDMFKKLSDKMALAGYTRSVEQIRTRWKVLRQSYFRAKRQSSSSSSSSGVSLVDCPYFDTLEDLLGPIHFSATEGSGVDVGFQELTPSQTAEDVASSLSSPECVEDTETRDIQVEAESAHLVQSAPQQRSPGSKIRKKRRKVDQDHYSFLENLQRQHQSWLARQMQQQQERDERFISSLMEANAQATERVVSLMLDGLQKMVTPHMNSPHCSTELHHPAQNGISSPRSSIKNEDFEDYETG</sequence>
<keyword evidence="2" id="KW-1185">Reference proteome</keyword>
<accession>A0ACC5XZ00</accession>
<proteinExistence type="predicted"/>
<dbReference type="Proteomes" id="UP000830395">
    <property type="component" value="Chromosome 1"/>
</dbReference>
<dbReference type="EMBL" id="CM040975">
    <property type="protein sequence ID" value="MCJ8728573.1"/>
    <property type="molecule type" value="Genomic_DNA"/>
</dbReference>
<evidence type="ECO:0000313" key="1">
    <source>
        <dbReference type="EMBL" id="MCJ8728573.1"/>
    </source>
</evidence>
<gene>
    <name evidence="1" type="ORF">PDJAM_G00006080</name>
</gene>
<name>A0ACC5XZ00_9TELE</name>